<evidence type="ECO:0000313" key="7">
    <source>
        <dbReference type="EMBL" id="QOR46163.1"/>
    </source>
</evidence>
<feature type="transmembrane region" description="Helical" evidence="5">
    <location>
        <begin position="194"/>
        <end position="212"/>
    </location>
</feature>
<feature type="transmembrane region" description="Helical" evidence="5">
    <location>
        <begin position="87"/>
        <end position="109"/>
    </location>
</feature>
<evidence type="ECO:0000256" key="2">
    <source>
        <dbReference type="ARBA" id="ARBA00022692"/>
    </source>
</evidence>
<name>A0A7M1QWD0_9ACTO</name>
<keyword evidence="4 5" id="KW-0472">Membrane</keyword>
<evidence type="ECO:0000256" key="5">
    <source>
        <dbReference type="SAM" id="Phobius"/>
    </source>
</evidence>
<organism evidence="7 8">
    <name type="scientific">Trueperella pecoris</name>
    <dbReference type="NCBI Taxonomy" id="2733571"/>
    <lineage>
        <taxon>Bacteria</taxon>
        <taxon>Bacillati</taxon>
        <taxon>Actinomycetota</taxon>
        <taxon>Actinomycetes</taxon>
        <taxon>Actinomycetales</taxon>
        <taxon>Actinomycetaceae</taxon>
        <taxon>Trueperella</taxon>
    </lineage>
</organism>
<proteinExistence type="predicted"/>
<dbReference type="InterPro" id="IPR004837">
    <property type="entry name" value="NaCa_Exmemb"/>
</dbReference>
<feature type="transmembrane region" description="Helical" evidence="5">
    <location>
        <begin position="6"/>
        <end position="34"/>
    </location>
</feature>
<evidence type="ECO:0000313" key="8">
    <source>
        <dbReference type="Proteomes" id="UP000595053"/>
    </source>
</evidence>
<feature type="domain" description="Sodium/calcium exchanger membrane region" evidence="6">
    <location>
        <begin position="194"/>
        <end position="329"/>
    </location>
</feature>
<dbReference type="RefSeq" id="WP_197551510.1">
    <property type="nucleotide sequence ID" value="NZ_CP063213.1"/>
</dbReference>
<feature type="transmembrane region" description="Helical" evidence="5">
    <location>
        <begin position="148"/>
        <end position="168"/>
    </location>
</feature>
<evidence type="ECO:0000256" key="3">
    <source>
        <dbReference type="ARBA" id="ARBA00022989"/>
    </source>
</evidence>
<evidence type="ECO:0000259" key="6">
    <source>
        <dbReference type="Pfam" id="PF01699"/>
    </source>
</evidence>
<evidence type="ECO:0000256" key="1">
    <source>
        <dbReference type="ARBA" id="ARBA00004141"/>
    </source>
</evidence>
<dbReference type="PANTHER" id="PTHR37958:SF1">
    <property type="entry name" value="SODIUM-POTASSIUM_PROTON ANTIPORTER CHAA"/>
    <property type="match status" value="1"/>
</dbReference>
<comment type="subcellular location">
    <subcellularLocation>
        <location evidence="1">Membrane</location>
        <topology evidence="1">Multi-pass membrane protein</topology>
    </subcellularLocation>
</comment>
<keyword evidence="3 5" id="KW-1133">Transmembrane helix</keyword>
<dbReference type="Proteomes" id="UP000595053">
    <property type="component" value="Chromosome"/>
</dbReference>
<evidence type="ECO:0000256" key="4">
    <source>
        <dbReference type="ARBA" id="ARBA00023136"/>
    </source>
</evidence>
<sequence length="330" mass="33704">MPAVIAWLAVVLTSVLSFQGIGALVGIFAAIVYVSFGVMHRADALARRLGEPFGTIILTLSIVVIEVAMVASVLLGPGAHSSIARDAALSGAMLILSCILGFAIVVGALRHGPLDIRRPALAQYLLALTVLGSATFAFPLALGGALSGFPAAVIGALVLVSYALFMWLQLGPRSGDFAEAVPPPRSTEPIGTNLAWLLVTLTPIVLLSHAMSPVLDAVVSRTAVAGLILAAVALLPETLTTVRAGWNGQTQRVSNLTHGALVSVFGASVPGVLLIGALTGQAINLGASATDLGLLLATLIVQSTALALGRFTLVHGVGHLALFAVYVVLL</sequence>
<dbReference type="AlphaFoldDB" id="A0A7M1QWD0"/>
<protein>
    <submittedName>
        <fullName evidence="7">Calcium:proton antiporter</fullName>
    </submittedName>
</protein>
<feature type="transmembrane region" description="Helical" evidence="5">
    <location>
        <begin position="282"/>
        <end position="301"/>
    </location>
</feature>
<feature type="transmembrane region" description="Helical" evidence="5">
    <location>
        <begin position="218"/>
        <end position="235"/>
    </location>
</feature>
<feature type="transmembrane region" description="Helical" evidence="5">
    <location>
        <begin position="256"/>
        <end position="276"/>
    </location>
</feature>
<feature type="transmembrane region" description="Helical" evidence="5">
    <location>
        <begin position="121"/>
        <end position="142"/>
    </location>
</feature>
<feature type="transmembrane region" description="Helical" evidence="5">
    <location>
        <begin position="308"/>
        <end position="329"/>
    </location>
</feature>
<reference evidence="7 8" key="1">
    <citation type="submission" date="2020-10" db="EMBL/GenBank/DDBJ databases">
        <title>Trueperella pecoris sp. nov. isolated from bovine and porcine specimens.</title>
        <authorList>
            <person name="Schoenecker L."/>
            <person name="Schnydrig P."/>
            <person name="Brodard I."/>
            <person name="Thomann A."/>
            <person name="Hemphill A."/>
            <person name="Rodriguez-Campos S."/>
            <person name="Perreten V."/>
            <person name="Jores J."/>
            <person name="Kittl S."/>
        </authorList>
    </citation>
    <scope>NUCLEOTIDE SEQUENCE [LARGE SCALE GENOMIC DNA]</scope>
    <source>
        <strain evidence="7 8">15A0121</strain>
    </source>
</reference>
<keyword evidence="8" id="KW-1185">Reference proteome</keyword>
<gene>
    <name evidence="7" type="ORF">INS88_02835</name>
</gene>
<accession>A0A7M1QWD0</accession>
<dbReference type="Pfam" id="PF01699">
    <property type="entry name" value="Na_Ca_ex"/>
    <property type="match status" value="2"/>
</dbReference>
<feature type="transmembrane region" description="Helical" evidence="5">
    <location>
        <begin position="55"/>
        <end position="75"/>
    </location>
</feature>
<dbReference type="GO" id="GO:0015385">
    <property type="term" value="F:sodium:proton antiporter activity"/>
    <property type="evidence" value="ECO:0007669"/>
    <property type="project" value="TreeGrafter"/>
</dbReference>
<dbReference type="PANTHER" id="PTHR37958">
    <property type="entry name" value="SODIUM-POTASSIUM/PROTON ANTIPORTER CHAA"/>
    <property type="match status" value="1"/>
</dbReference>
<dbReference type="GO" id="GO:0005886">
    <property type="term" value="C:plasma membrane"/>
    <property type="evidence" value="ECO:0007669"/>
    <property type="project" value="TreeGrafter"/>
</dbReference>
<dbReference type="EMBL" id="CP063213">
    <property type="protein sequence ID" value="QOR46163.1"/>
    <property type="molecule type" value="Genomic_DNA"/>
</dbReference>
<dbReference type="InterPro" id="IPR052946">
    <property type="entry name" value="Alkaline_pH_Ca-Antiporter"/>
</dbReference>
<feature type="domain" description="Sodium/calcium exchanger membrane region" evidence="6">
    <location>
        <begin position="21"/>
        <end position="170"/>
    </location>
</feature>
<dbReference type="GO" id="GO:0015386">
    <property type="term" value="F:potassium:proton antiporter activity"/>
    <property type="evidence" value="ECO:0007669"/>
    <property type="project" value="TreeGrafter"/>
</dbReference>
<keyword evidence="2 5" id="KW-0812">Transmembrane</keyword>